<feature type="domain" description="YCII-related" evidence="3">
    <location>
        <begin position="75"/>
        <end position="151"/>
    </location>
</feature>
<evidence type="ECO:0000313" key="5">
    <source>
        <dbReference type="Proteomes" id="UP000191820"/>
    </source>
</evidence>
<accession>A0ABM6JM26</accession>
<keyword evidence="2" id="KW-0732">Signal</keyword>
<protein>
    <recommendedName>
        <fullName evidence="3">YCII-related domain-containing protein</fullName>
    </recommendedName>
</protein>
<proteinExistence type="inferred from homology"/>
<gene>
    <name evidence="4" type="ORF">SJ2017_2134</name>
</gene>
<dbReference type="Pfam" id="PF03795">
    <property type="entry name" value="YCII"/>
    <property type="match status" value="1"/>
</dbReference>
<sequence length="172" mass="19149">MTFLASNTSHCQFISSFRLLCFLTLFLSISSLWASETVTKVKDNPKFDPALANEVGADEYGMKQYVVAFLKRGPNRERSEEDALALQKAHMDNITKLANQGKLVLAGPFLGNDDLRGIYIFDVKTVAEAKLLTESDPAIKAGSLTMELKPWYGSAALMKINQLHQQMSKKLM</sequence>
<dbReference type="Proteomes" id="UP000191820">
    <property type="component" value="Chromosome"/>
</dbReference>
<evidence type="ECO:0000313" key="4">
    <source>
        <dbReference type="EMBL" id="ARD22432.1"/>
    </source>
</evidence>
<name>A0ABM6JM26_9GAMM</name>
<dbReference type="RefSeq" id="WP_080915770.1">
    <property type="nucleotide sequence ID" value="NZ_CP020472.1"/>
</dbReference>
<evidence type="ECO:0000256" key="1">
    <source>
        <dbReference type="ARBA" id="ARBA00007689"/>
    </source>
</evidence>
<dbReference type="InterPro" id="IPR011008">
    <property type="entry name" value="Dimeric_a/b-barrel"/>
</dbReference>
<keyword evidence="5" id="KW-1185">Reference proteome</keyword>
<feature type="signal peptide" evidence="2">
    <location>
        <begin position="1"/>
        <end position="34"/>
    </location>
</feature>
<organism evidence="4 5">
    <name type="scientific">Shewanella japonica</name>
    <dbReference type="NCBI Taxonomy" id="93973"/>
    <lineage>
        <taxon>Bacteria</taxon>
        <taxon>Pseudomonadati</taxon>
        <taxon>Pseudomonadota</taxon>
        <taxon>Gammaproteobacteria</taxon>
        <taxon>Alteromonadales</taxon>
        <taxon>Shewanellaceae</taxon>
        <taxon>Shewanella</taxon>
    </lineage>
</organism>
<evidence type="ECO:0000256" key="2">
    <source>
        <dbReference type="SAM" id="SignalP"/>
    </source>
</evidence>
<feature type="chain" id="PRO_5045276362" description="YCII-related domain-containing protein" evidence="2">
    <location>
        <begin position="35"/>
        <end position="172"/>
    </location>
</feature>
<evidence type="ECO:0000259" key="3">
    <source>
        <dbReference type="Pfam" id="PF03795"/>
    </source>
</evidence>
<comment type="similarity">
    <text evidence="1">Belongs to the YciI family.</text>
</comment>
<reference evidence="4 5" key="1">
    <citation type="submission" date="2017-03" db="EMBL/GenBank/DDBJ databases">
        <title>Genome sequencing of Shewanella japonica KCTC 22435.</title>
        <authorList>
            <person name="Kim K.M."/>
        </authorList>
    </citation>
    <scope>NUCLEOTIDE SEQUENCE [LARGE SCALE GENOMIC DNA]</scope>
    <source>
        <strain evidence="4 5">KCTC 22435</strain>
    </source>
</reference>
<dbReference type="EMBL" id="CP020472">
    <property type="protein sequence ID" value="ARD22432.1"/>
    <property type="molecule type" value="Genomic_DNA"/>
</dbReference>
<dbReference type="Gene3D" id="3.30.70.1060">
    <property type="entry name" value="Dimeric alpha+beta barrel"/>
    <property type="match status" value="1"/>
</dbReference>
<dbReference type="InterPro" id="IPR005545">
    <property type="entry name" value="YCII"/>
</dbReference>
<dbReference type="SUPFAM" id="SSF54909">
    <property type="entry name" value="Dimeric alpha+beta barrel"/>
    <property type="match status" value="1"/>
</dbReference>